<keyword evidence="11" id="KW-1185">Reference proteome</keyword>
<keyword evidence="4" id="KW-1134">Transmembrane beta strand</keyword>
<dbReference type="GO" id="GO:1990281">
    <property type="term" value="C:efflux pump complex"/>
    <property type="evidence" value="ECO:0007669"/>
    <property type="project" value="TreeGrafter"/>
</dbReference>
<dbReference type="Gene3D" id="1.20.1600.10">
    <property type="entry name" value="Outer membrane efflux proteins (OEP)"/>
    <property type="match status" value="1"/>
</dbReference>
<dbReference type="GO" id="GO:0015562">
    <property type="term" value="F:efflux transmembrane transporter activity"/>
    <property type="evidence" value="ECO:0007669"/>
    <property type="project" value="InterPro"/>
</dbReference>
<name>A0A1G7FU71_9PROT</name>
<dbReference type="InterPro" id="IPR010130">
    <property type="entry name" value="T1SS_OMP_TolC"/>
</dbReference>
<evidence type="ECO:0000313" key="10">
    <source>
        <dbReference type="EMBL" id="SDE79473.1"/>
    </source>
</evidence>
<dbReference type="PANTHER" id="PTHR30026">
    <property type="entry name" value="OUTER MEMBRANE PROTEIN TOLC"/>
    <property type="match status" value="1"/>
</dbReference>
<dbReference type="EMBL" id="FNAP01000012">
    <property type="protein sequence ID" value="SDE79473.1"/>
    <property type="molecule type" value="Genomic_DNA"/>
</dbReference>
<evidence type="ECO:0000313" key="11">
    <source>
        <dbReference type="Proteomes" id="UP000199412"/>
    </source>
</evidence>
<evidence type="ECO:0000256" key="6">
    <source>
        <dbReference type="ARBA" id="ARBA00023136"/>
    </source>
</evidence>
<sequence>MRLKRHLFLVTTALSGFGLLGALPASAMSLEEAAFQAASTNPQIEAAKENRRAQVFELRQGRGLYFPRLDVTADVGPEWTETRNIDDEKLVRYDTQIRLTQLLFDGFAREAKIEQRASRLDGAALRVEERVETLSLDAAEVYMDVLRYRELRDIAIDNVAVHEDILSQVSQRVNAGQTGIGDQQQTETRLAAARDAVVSAEQDVRDAEASFLRIVGTAPDAMSEPPSLVDYMPGTVDEAVFQAVNNSPTLRATAAQIDEAHAAHREAGGAYYPTIELELQHSRNDDIDGVEGINNDATALVRLTWNLFNGGIDTARRTELAHRIGEQRAETMNVERALAEEARISWNAMEAARSRVDILRDQVASNTNVVETYRQEFLIGQRDLLDLLDSENELFLSRSALVSAQYVSEFAVYRILAVMGALSDALGVPDPGEAAATARAGAGVTPDYSFGERAVDAVNRPAPDQTY</sequence>
<keyword evidence="6" id="KW-0472">Membrane</keyword>
<feature type="chain" id="PRO_5011632017" evidence="9">
    <location>
        <begin position="28"/>
        <end position="467"/>
    </location>
</feature>
<dbReference type="PANTHER" id="PTHR30026:SF22">
    <property type="entry name" value="OUTER MEMBRANE EFFLUX PROTEIN"/>
    <property type="match status" value="1"/>
</dbReference>
<dbReference type="Pfam" id="PF02321">
    <property type="entry name" value="OEP"/>
    <property type="match status" value="2"/>
</dbReference>
<comment type="subcellular location">
    <subcellularLocation>
        <location evidence="1">Cell outer membrane</location>
    </subcellularLocation>
</comment>
<feature type="signal peptide" evidence="9">
    <location>
        <begin position="1"/>
        <end position="27"/>
    </location>
</feature>
<evidence type="ECO:0000256" key="9">
    <source>
        <dbReference type="SAM" id="SignalP"/>
    </source>
</evidence>
<protein>
    <submittedName>
        <fullName evidence="10">Outer membrane protein, adhesin transport system</fullName>
    </submittedName>
</protein>
<evidence type="ECO:0000256" key="3">
    <source>
        <dbReference type="ARBA" id="ARBA00022448"/>
    </source>
</evidence>
<evidence type="ECO:0000256" key="8">
    <source>
        <dbReference type="SAM" id="Coils"/>
    </source>
</evidence>
<evidence type="ECO:0000256" key="7">
    <source>
        <dbReference type="ARBA" id="ARBA00023237"/>
    </source>
</evidence>
<dbReference type="STRING" id="69960.SAMN05421720_11278"/>
<evidence type="ECO:0000256" key="1">
    <source>
        <dbReference type="ARBA" id="ARBA00004442"/>
    </source>
</evidence>
<evidence type="ECO:0000256" key="4">
    <source>
        <dbReference type="ARBA" id="ARBA00022452"/>
    </source>
</evidence>
<dbReference type="Proteomes" id="UP000199412">
    <property type="component" value="Unassembled WGS sequence"/>
</dbReference>
<dbReference type="GO" id="GO:0015288">
    <property type="term" value="F:porin activity"/>
    <property type="evidence" value="ECO:0007669"/>
    <property type="project" value="TreeGrafter"/>
</dbReference>
<dbReference type="GO" id="GO:0009279">
    <property type="term" value="C:cell outer membrane"/>
    <property type="evidence" value="ECO:0007669"/>
    <property type="project" value="UniProtKB-SubCell"/>
</dbReference>
<comment type="similarity">
    <text evidence="2">Belongs to the outer membrane factor (OMF) (TC 1.B.17) family.</text>
</comment>
<keyword evidence="9" id="KW-0732">Signal</keyword>
<feature type="coiled-coil region" evidence="8">
    <location>
        <begin position="183"/>
        <end position="210"/>
    </location>
</feature>
<dbReference type="AlphaFoldDB" id="A0A1G7FU71"/>
<organism evidence="10 11">
    <name type="scientific">Rhodospira trueperi</name>
    <dbReference type="NCBI Taxonomy" id="69960"/>
    <lineage>
        <taxon>Bacteria</taxon>
        <taxon>Pseudomonadati</taxon>
        <taxon>Pseudomonadota</taxon>
        <taxon>Alphaproteobacteria</taxon>
        <taxon>Rhodospirillales</taxon>
        <taxon>Rhodospirillaceae</taxon>
        <taxon>Rhodospira</taxon>
    </lineage>
</organism>
<keyword evidence="5" id="KW-0812">Transmembrane</keyword>
<reference evidence="10 11" key="1">
    <citation type="submission" date="2016-10" db="EMBL/GenBank/DDBJ databases">
        <authorList>
            <person name="de Groot N.N."/>
        </authorList>
    </citation>
    <scope>NUCLEOTIDE SEQUENCE [LARGE SCALE GENOMIC DNA]</scope>
    <source>
        <strain evidence="10 11">ATCC 700224</strain>
    </source>
</reference>
<dbReference type="InterPro" id="IPR051906">
    <property type="entry name" value="TolC-like"/>
</dbReference>
<dbReference type="InterPro" id="IPR003423">
    <property type="entry name" value="OMP_efflux"/>
</dbReference>
<evidence type="ECO:0000256" key="5">
    <source>
        <dbReference type="ARBA" id="ARBA00022692"/>
    </source>
</evidence>
<keyword evidence="8" id="KW-0175">Coiled coil</keyword>
<accession>A0A1G7FU71</accession>
<keyword evidence="7" id="KW-0998">Cell outer membrane</keyword>
<gene>
    <name evidence="10" type="ORF">SAMN05421720_11278</name>
</gene>
<dbReference type="NCBIfam" id="TIGR01844">
    <property type="entry name" value="type_I_sec_TolC"/>
    <property type="match status" value="1"/>
</dbReference>
<evidence type="ECO:0000256" key="2">
    <source>
        <dbReference type="ARBA" id="ARBA00007613"/>
    </source>
</evidence>
<keyword evidence="3" id="KW-0813">Transport</keyword>
<proteinExistence type="inferred from homology"/>
<dbReference type="SUPFAM" id="SSF56954">
    <property type="entry name" value="Outer membrane efflux proteins (OEP)"/>
    <property type="match status" value="1"/>
</dbReference>